<dbReference type="RefSeq" id="XP_024574428.1">
    <property type="nucleotide sequence ID" value="XM_024723453.2"/>
</dbReference>
<evidence type="ECO:0000313" key="2">
    <source>
        <dbReference type="Proteomes" id="UP000054928"/>
    </source>
</evidence>
<accession>A0A0N7L496</accession>
<proteinExistence type="predicted"/>
<evidence type="ECO:0000313" key="1">
    <source>
        <dbReference type="EMBL" id="CEG38059.1"/>
    </source>
</evidence>
<dbReference type="GeneID" id="36410315"/>
<dbReference type="Proteomes" id="UP000054928">
    <property type="component" value="Unassembled WGS sequence"/>
</dbReference>
<organism evidence="1 2">
    <name type="scientific">Plasmopara halstedii</name>
    <name type="common">Downy mildew of sunflower</name>
    <dbReference type="NCBI Taxonomy" id="4781"/>
    <lineage>
        <taxon>Eukaryota</taxon>
        <taxon>Sar</taxon>
        <taxon>Stramenopiles</taxon>
        <taxon>Oomycota</taxon>
        <taxon>Peronosporomycetes</taxon>
        <taxon>Peronosporales</taxon>
        <taxon>Peronosporaceae</taxon>
        <taxon>Plasmopara</taxon>
    </lineage>
</organism>
<protein>
    <submittedName>
        <fullName evidence="1">Uncharacterized protein</fullName>
    </submittedName>
</protein>
<dbReference type="AlphaFoldDB" id="A0A0N7L496"/>
<sequence>MQCNDVEKINCKIDKRWSIKMQVSSVERHNFLHSRERNRLIQPDLKFVYELGSRSTVKGT</sequence>
<keyword evidence="2" id="KW-1185">Reference proteome</keyword>
<dbReference type="EMBL" id="CCYD01000321">
    <property type="protein sequence ID" value="CEG38059.1"/>
    <property type="molecule type" value="Genomic_DNA"/>
</dbReference>
<reference evidence="2" key="1">
    <citation type="submission" date="2014-09" db="EMBL/GenBank/DDBJ databases">
        <authorList>
            <person name="Sharma Rahul"/>
            <person name="Thines Marco"/>
        </authorList>
    </citation>
    <scope>NUCLEOTIDE SEQUENCE [LARGE SCALE GENOMIC DNA]</scope>
</reference>
<name>A0A0N7L496_PLAHL</name>